<reference evidence="1" key="1">
    <citation type="submission" date="2014-09" db="EMBL/GenBank/DDBJ databases">
        <authorList>
            <person name="Magalhaes I.L.F."/>
            <person name="Oliveira U."/>
            <person name="Santos F.R."/>
            <person name="Vidigal T.H.D.A."/>
            <person name="Brescovit A.D."/>
            <person name="Santos A.J."/>
        </authorList>
    </citation>
    <scope>NUCLEOTIDE SEQUENCE</scope>
    <source>
        <tissue evidence="1">Shoot tissue taken approximately 20 cm above the soil surface</tissue>
    </source>
</reference>
<reference evidence="1" key="2">
    <citation type="journal article" date="2015" name="Data Brief">
        <title>Shoot transcriptome of the giant reed, Arundo donax.</title>
        <authorList>
            <person name="Barrero R.A."/>
            <person name="Guerrero F.D."/>
            <person name="Moolhuijzen P."/>
            <person name="Goolsby J.A."/>
            <person name="Tidwell J."/>
            <person name="Bellgard S.E."/>
            <person name="Bellgard M.I."/>
        </authorList>
    </citation>
    <scope>NUCLEOTIDE SEQUENCE</scope>
    <source>
        <tissue evidence="1">Shoot tissue taken approximately 20 cm above the soil surface</tissue>
    </source>
</reference>
<dbReference type="AlphaFoldDB" id="A0A0A9D634"/>
<name>A0A0A9D634_ARUDO</name>
<evidence type="ECO:0000313" key="1">
    <source>
        <dbReference type="EMBL" id="JAD79202.1"/>
    </source>
</evidence>
<organism evidence="1">
    <name type="scientific">Arundo donax</name>
    <name type="common">Giant reed</name>
    <name type="synonym">Donax arundinaceus</name>
    <dbReference type="NCBI Taxonomy" id="35708"/>
    <lineage>
        <taxon>Eukaryota</taxon>
        <taxon>Viridiplantae</taxon>
        <taxon>Streptophyta</taxon>
        <taxon>Embryophyta</taxon>
        <taxon>Tracheophyta</taxon>
        <taxon>Spermatophyta</taxon>
        <taxon>Magnoliopsida</taxon>
        <taxon>Liliopsida</taxon>
        <taxon>Poales</taxon>
        <taxon>Poaceae</taxon>
        <taxon>PACMAD clade</taxon>
        <taxon>Arundinoideae</taxon>
        <taxon>Arundineae</taxon>
        <taxon>Arundo</taxon>
    </lineage>
</organism>
<protein>
    <submittedName>
        <fullName evidence="1">Uncharacterized protein</fullName>
    </submittedName>
</protein>
<sequence>MTSKISCYTCRKQMTSYFSEISEASSRSLLCSVTYRWPSFLFLCILEAPDLMLPYAANTFAYRK</sequence>
<accession>A0A0A9D634</accession>
<dbReference type="EMBL" id="GBRH01218693">
    <property type="protein sequence ID" value="JAD79202.1"/>
    <property type="molecule type" value="Transcribed_RNA"/>
</dbReference>
<proteinExistence type="predicted"/>